<proteinExistence type="predicted"/>
<dbReference type="PANTHER" id="PTHR42749">
    <property type="entry name" value="CELL SHAPE-DETERMINING PROTEIN MREB"/>
    <property type="match status" value="1"/>
</dbReference>
<evidence type="ECO:0008006" key="7">
    <source>
        <dbReference type="Google" id="ProtNLM"/>
    </source>
</evidence>
<accession>A0A1X1QZD9</accession>
<evidence type="ECO:0000256" key="2">
    <source>
        <dbReference type="ARBA" id="ARBA00022840"/>
    </source>
</evidence>
<feature type="compositionally biased region" description="Low complexity" evidence="4">
    <location>
        <begin position="591"/>
        <end position="601"/>
    </location>
</feature>
<feature type="compositionally biased region" description="Polar residues" evidence="4">
    <location>
        <begin position="657"/>
        <end position="672"/>
    </location>
</feature>
<name>A0A1X1QZD9_MYCFA</name>
<comment type="caution">
    <text evidence="5">The sequence shown here is derived from an EMBL/GenBank/DDBJ whole genome shotgun (WGS) entry which is preliminary data.</text>
</comment>
<evidence type="ECO:0000256" key="4">
    <source>
        <dbReference type="SAM" id="MobiDB-lite"/>
    </source>
</evidence>
<sequence>MKEPVRPGGDPASRRAIPALGLSVGASRLAAVTADRALLRDTVVQLPSGATIGGFVERVGDPVGIVADDGKTHSGEQLLAAALYELAATVTGGRLPSRVAVSCPAHWPTGAVGALRRAIAASGQWAGRTVTLLPDDAAATTALAHRPGLPIHGTVAVCDFGGTGTGITLVNADDGFRRLAPTVRHGDFSGDLLDRAVLDQVLAGLGRTDVSATSMIGALTRARAAGRIAKERLSAATVTALPGADGELRLTRAELEELAAPSLTGLLDAVEETLVRNRVFDLAAIATLGGGAAMPAVTAALSQRFRVPVVTAADPALTAATGAALRALRGPADTTATALHTVARPAQAAVAAPVAPVVLAWSEADDVPEPLPFDDVSGSVPAPVRKVEEPDVARPDLEFEPAPKVAELVAPRFRHPVAAAILAAVVIGGGVSAVAVGLTAVSESGPRSVTATMQAPAVAPLPSSAPAPAPAPAPVIAEPRPVAAPQSVVSPPAAAAPAQAVQVNRQQPAPIVRPPAPLAPPVVAPPVVAPPVVAPPPAAPVVVPADPVPVVLPPIPNLQIPDLTLGLPQLPFFRNTETPAPSPTPRETEPPETAATPAPQSTTPPPSSPAPSSPAPSSPAPSSPAPSSPAPSSPASTPQPSTSAPAPSEPAPMVTESAVTESADAPNSTHHR</sequence>
<dbReference type="InterPro" id="IPR043129">
    <property type="entry name" value="ATPase_NBD"/>
</dbReference>
<feature type="compositionally biased region" description="Low complexity" evidence="4">
    <location>
        <begin position="633"/>
        <end position="646"/>
    </location>
</feature>
<dbReference type="OrthoDB" id="5173286at2"/>
<feature type="compositionally biased region" description="Pro residues" evidence="4">
    <location>
        <begin position="602"/>
        <end position="632"/>
    </location>
</feature>
<dbReference type="GO" id="GO:0140662">
    <property type="term" value="F:ATP-dependent protein folding chaperone"/>
    <property type="evidence" value="ECO:0007669"/>
    <property type="project" value="InterPro"/>
</dbReference>
<evidence type="ECO:0000256" key="3">
    <source>
        <dbReference type="ARBA" id="ARBA00023186"/>
    </source>
</evidence>
<dbReference type="InterPro" id="IPR013126">
    <property type="entry name" value="Hsp_70_fam"/>
</dbReference>
<keyword evidence="1" id="KW-0547">Nucleotide-binding</keyword>
<dbReference type="SUPFAM" id="SSF53067">
    <property type="entry name" value="Actin-like ATPase domain"/>
    <property type="match status" value="1"/>
</dbReference>
<dbReference type="Gene3D" id="3.30.420.40">
    <property type="match status" value="2"/>
</dbReference>
<dbReference type="Gene3D" id="3.90.640.10">
    <property type="entry name" value="Actin, Chain A, domain 4"/>
    <property type="match status" value="1"/>
</dbReference>
<keyword evidence="6" id="KW-1185">Reference proteome</keyword>
<dbReference type="PRINTS" id="PR01217">
    <property type="entry name" value="PRICHEXTENSN"/>
</dbReference>
<dbReference type="RefSeq" id="WP_085100646.1">
    <property type="nucleotide sequence ID" value="NZ_AP022603.1"/>
</dbReference>
<keyword evidence="3" id="KW-0143">Chaperone</keyword>
<dbReference type="Proteomes" id="UP000193484">
    <property type="component" value="Unassembled WGS sequence"/>
</dbReference>
<feature type="region of interest" description="Disordered" evidence="4">
    <location>
        <begin position="570"/>
        <end position="672"/>
    </location>
</feature>
<evidence type="ECO:0000313" key="5">
    <source>
        <dbReference type="EMBL" id="ORU96736.1"/>
    </source>
</evidence>
<dbReference type="AlphaFoldDB" id="A0A1X1QZD9"/>
<dbReference type="EMBL" id="LQOJ01000073">
    <property type="protein sequence ID" value="ORU96736.1"/>
    <property type="molecule type" value="Genomic_DNA"/>
</dbReference>
<dbReference type="PANTHER" id="PTHR42749:SF1">
    <property type="entry name" value="CELL SHAPE-DETERMINING PROTEIN MREB"/>
    <property type="match status" value="1"/>
</dbReference>
<dbReference type="Pfam" id="PF00012">
    <property type="entry name" value="HSP70"/>
    <property type="match status" value="1"/>
</dbReference>
<gene>
    <name evidence="5" type="ORF">AWC04_19395</name>
</gene>
<organism evidence="5 6">
    <name type="scientific">Mycolicibacterium fallax</name>
    <name type="common">Mycobacterium fallax</name>
    <dbReference type="NCBI Taxonomy" id="1793"/>
    <lineage>
        <taxon>Bacteria</taxon>
        <taxon>Bacillati</taxon>
        <taxon>Actinomycetota</taxon>
        <taxon>Actinomycetes</taxon>
        <taxon>Mycobacteriales</taxon>
        <taxon>Mycobacteriaceae</taxon>
        <taxon>Mycolicibacterium</taxon>
    </lineage>
</organism>
<reference evidence="5 6" key="1">
    <citation type="submission" date="2016-01" db="EMBL/GenBank/DDBJ databases">
        <title>The new phylogeny of the genus Mycobacterium.</title>
        <authorList>
            <person name="Tarcisio F."/>
            <person name="Conor M."/>
            <person name="Antonella G."/>
            <person name="Elisabetta G."/>
            <person name="Giulia F.S."/>
            <person name="Sara T."/>
            <person name="Anna F."/>
            <person name="Clotilde B."/>
            <person name="Roberto B."/>
            <person name="Veronica D.S."/>
            <person name="Fabio R."/>
            <person name="Monica P."/>
            <person name="Olivier J."/>
            <person name="Enrico T."/>
            <person name="Nicola S."/>
        </authorList>
    </citation>
    <scope>NUCLEOTIDE SEQUENCE [LARGE SCALE GENOMIC DNA]</scope>
    <source>
        <strain evidence="5 6">DSM 44179</strain>
    </source>
</reference>
<evidence type="ECO:0000313" key="6">
    <source>
        <dbReference type="Proteomes" id="UP000193484"/>
    </source>
</evidence>
<protein>
    <recommendedName>
        <fullName evidence="7">Molecular chaperone</fullName>
    </recommendedName>
</protein>
<dbReference type="GO" id="GO:0005524">
    <property type="term" value="F:ATP binding"/>
    <property type="evidence" value="ECO:0007669"/>
    <property type="project" value="UniProtKB-KW"/>
</dbReference>
<keyword evidence="2" id="KW-0067">ATP-binding</keyword>
<evidence type="ECO:0000256" key="1">
    <source>
        <dbReference type="ARBA" id="ARBA00022741"/>
    </source>
</evidence>
<dbReference type="STRING" id="1793.AWC04_19395"/>